<comment type="similarity">
    <text evidence="2">Belongs to the ZapA family. Type 1 subfamily.</text>
</comment>
<reference evidence="12 13" key="1">
    <citation type="submission" date="2023-01" db="EMBL/GenBank/DDBJ databases">
        <title>Pseudomonas SA3-5T sp. nov., isolated from tidal flat sediment.</title>
        <authorList>
            <person name="Kim H.S."/>
            <person name="Kim J.-S."/>
            <person name="Suh M.K."/>
            <person name="Eom M.K."/>
            <person name="Lee J.-S."/>
        </authorList>
    </citation>
    <scope>NUCLEOTIDE SEQUENCE [LARGE SCALE GENOMIC DNA]</scope>
    <source>
        <strain evidence="12 13">SA3-5</strain>
    </source>
</reference>
<keyword evidence="8" id="KW-0131">Cell cycle</keyword>
<dbReference type="RefSeq" id="WP_271349691.1">
    <property type="nucleotide sequence ID" value="NZ_JAQJZJ010000012.1"/>
</dbReference>
<evidence type="ECO:0000256" key="11">
    <source>
        <dbReference type="ARBA" id="ARBA00033158"/>
    </source>
</evidence>
<keyword evidence="7" id="KW-0717">Septation</keyword>
<sequence length="106" mass="11816">MTQSNTVTVHILDKEYCIACPPGEHSNLESAAHYLDGKMREIRSSGKVIGADRIAVMAALNITHDLLHKQDNLDQQTSSTREHVRDLLQRVDHALANDEDDNGQAR</sequence>
<evidence type="ECO:0000256" key="4">
    <source>
        <dbReference type="ARBA" id="ARBA00022490"/>
    </source>
</evidence>
<protein>
    <recommendedName>
        <fullName evidence="3">Cell division protein ZapA</fullName>
    </recommendedName>
    <alternativeName>
        <fullName evidence="11">Z ring-associated protein ZapA</fullName>
    </alternativeName>
</protein>
<dbReference type="InterPro" id="IPR042233">
    <property type="entry name" value="Cell_div_ZapA_N"/>
</dbReference>
<gene>
    <name evidence="12" type="ORF">PH586_20680</name>
</gene>
<comment type="subcellular location">
    <subcellularLocation>
        <location evidence="1">Cytoplasm</location>
    </subcellularLocation>
</comment>
<dbReference type="Pfam" id="PF05164">
    <property type="entry name" value="ZapA"/>
    <property type="match status" value="1"/>
</dbReference>
<evidence type="ECO:0000256" key="2">
    <source>
        <dbReference type="ARBA" id="ARBA00010074"/>
    </source>
</evidence>
<name>A0ABT4XL06_9PSED</name>
<dbReference type="SUPFAM" id="SSF102829">
    <property type="entry name" value="Cell division protein ZapA-like"/>
    <property type="match status" value="1"/>
</dbReference>
<comment type="function">
    <text evidence="9">Activator of cell division through the inhibition of FtsZ GTPase activity, therefore promoting FtsZ assembly into bundles of protofilaments necessary for the formation of the division Z ring. It is recruited early at mid-cell but it is not essential for cell division.</text>
</comment>
<dbReference type="EMBL" id="JAQJZJ010000012">
    <property type="protein sequence ID" value="MDA7088798.1"/>
    <property type="molecule type" value="Genomic_DNA"/>
</dbReference>
<keyword evidence="5 12" id="KW-0132">Cell division</keyword>
<dbReference type="Proteomes" id="UP001212042">
    <property type="component" value="Unassembled WGS sequence"/>
</dbReference>
<dbReference type="PANTHER" id="PTHR34981">
    <property type="entry name" value="CELL DIVISION PROTEIN ZAPA"/>
    <property type="match status" value="1"/>
</dbReference>
<keyword evidence="13" id="KW-1185">Reference proteome</keyword>
<dbReference type="Gene3D" id="3.30.160.880">
    <property type="entry name" value="Cell division protein ZapA protomer, N-terminal domain"/>
    <property type="match status" value="1"/>
</dbReference>
<dbReference type="Gene3D" id="1.20.5.50">
    <property type="match status" value="1"/>
</dbReference>
<dbReference type="GO" id="GO:0051301">
    <property type="term" value="P:cell division"/>
    <property type="evidence" value="ECO:0007669"/>
    <property type="project" value="UniProtKB-KW"/>
</dbReference>
<evidence type="ECO:0000256" key="3">
    <source>
        <dbReference type="ARBA" id="ARBA00015195"/>
    </source>
</evidence>
<organism evidence="12 13">
    <name type="scientific">Pseudomonas aestuarii</name>
    <dbReference type="NCBI Taxonomy" id="3018340"/>
    <lineage>
        <taxon>Bacteria</taxon>
        <taxon>Pseudomonadati</taxon>
        <taxon>Pseudomonadota</taxon>
        <taxon>Gammaproteobacteria</taxon>
        <taxon>Pseudomonadales</taxon>
        <taxon>Pseudomonadaceae</taxon>
        <taxon>Pseudomonas</taxon>
    </lineage>
</organism>
<comment type="caution">
    <text evidence="12">The sequence shown here is derived from an EMBL/GenBank/DDBJ whole genome shotgun (WGS) entry which is preliminary data.</text>
</comment>
<accession>A0ABT4XL06</accession>
<evidence type="ECO:0000256" key="9">
    <source>
        <dbReference type="ARBA" id="ARBA00024910"/>
    </source>
</evidence>
<dbReference type="InterPro" id="IPR007838">
    <property type="entry name" value="Cell_div_ZapA-like"/>
</dbReference>
<dbReference type="PANTHER" id="PTHR34981:SF1">
    <property type="entry name" value="CELL DIVISION PROTEIN ZAPA"/>
    <property type="match status" value="1"/>
</dbReference>
<keyword evidence="4" id="KW-0963">Cytoplasm</keyword>
<evidence type="ECO:0000256" key="8">
    <source>
        <dbReference type="ARBA" id="ARBA00023306"/>
    </source>
</evidence>
<evidence type="ECO:0000256" key="1">
    <source>
        <dbReference type="ARBA" id="ARBA00004496"/>
    </source>
</evidence>
<evidence type="ECO:0000256" key="7">
    <source>
        <dbReference type="ARBA" id="ARBA00023210"/>
    </source>
</evidence>
<evidence type="ECO:0000256" key="5">
    <source>
        <dbReference type="ARBA" id="ARBA00022618"/>
    </source>
</evidence>
<evidence type="ECO:0000313" key="13">
    <source>
        <dbReference type="Proteomes" id="UP001212042"/>
    </source>
</evidence>
<comment type="subunit">
    <text evidence="10">Homodimer. Interacts with FtsZ.</text>
</comment>
<evidence type="ECO:0000256" key="10">
    <source>
        <dbReference type="ARBA" id="ARBA00026068"/>
    </source>
</evidence>
<evidence type="ECO:0000256" key="6">
    <source>
        <dbReference type="ARBA" id="ARBA00023054"/>
    </source>
</evidence>
<evidence type="ECO:0000313" key="12">
    <source>
        <dbReference type="EMBL" id="MDA7088798.1"/>
    </source>
</evidence>
<keyword evidence="6" id="KW-0175">Coiled coil</keyword>
<dbReference type="InterPro" id="IPR036192">
    <property type="entry name" value="Cell_div_ZapA-like_sf"/>
</dbReference>
<proteinExistence type="inferred from homology"/>